<gene>
    <name evidence="1" type="ORF">SPACI_041650</name>
</gene>
<dbReference type="Gene3D" id="1.10.1200.10">
    <property type="entry name" value="ACP-like"/>
    <property type="match status" value="1"/>
</dbReference>
<dbReference type="Proteomes" id="UP000216052">
    <property type="component" value="Chromosome"/>
</dbReference>
<organism evidence="1 2">
    <name type="scientific">Sporomusa acidovorans (strain ATCC 49682 / DSM 3132 / Mol)</name>
    <dbReference type="NCBI Taxonomy" id="1123286"/>
    <lineage>
        <taxon>Bacteria</taxon>
        <taxon>Bacillati</taxon>
        <taxon>Bacillota</taxon>
        <taxon>Negativicutes</taxon>
        <taxon>Selenomonadales</taxon>
        <taxon>Sporomusaceae</taxon>
        <taxon>Sporomusa</taxon>
    </lineage>
</organism>
<evidence type="ECO:0000313" key="2">
    <source>
        <dbReference type="Proteomes" id="UP000216052"/>
    </source>
</evidence>
<protein>
    <recommendedName>
        <fullName evidence="3">Acyl carrier protein</fullName>
    </recommendedName>
</protein>
<name>A0ABZ3J7I1_SPOA4</name>
<dbReference type="RefSeq" id="WP_093796328.1">
    <property type="nucleotide sequence ID" value="NZ_CP155571.1"/>
</dbReference>
<dbReference type="SUPFAM" id="SSF47336">
    <property type="entry name" value="ACP-like"/>
    <property type="match status" value="1"/>
</dbReference>
<proteinExistence type="predicted"/>
<keyword evidence="2" id="KW-1185">Reference proteome</keyword>
<evidence type="ECO:0000313" key="1">
    <source>
        <dbReference type="EMBL" id="XFO74056.1"/>
    </source>
</evidence>
<dbReference type="InterPro" id="IPR036736">
    <property type="entry name" value="ACP-like_sf"/>
</dbReference>
<evidence type="ECO:0008006" key="3">
    <source>
        <dbReference type="Google" id="ProtNLM"/>
    </source>
</evidence>
<sequence>MDIFLQNLADILDIDVKGLTTNTYLSDIEEWDSLSVISFVAMADIKYERKLNAPEVRKAQTVQELFDLVHGA</sequence>
<dbReference type="EMBL" id="CP155571">
    <property type="protein sequence ID" value="XFO74056.1"/>
    <property type="molecule type" value="Genomic_DNA"/>
</dbReference>
<accession>A0ABZ3J7I1</accession>
<reference evidence="1" key="1">
    <citation type="submission" date="2024-05" db="EMBL/GenBank/DDBJ databases">
        <title>Isolation and characterization of Sporomusa carbonis sp. nov., a carboxydotrophic hydrogenogen in the genus of Sporomusa isolated from a charcoal burning pile.</title>
        <authorList>
            <person name="Boeer T."/>
            <person name="Rosenbaum F."/>
            <person name="Eysell L."/>
            <person name="Mueller V."/>
            <person name="Daniel R."/>
            <person name="Poehlein A."/>
        </authorList>
    </citation>
    <scope>NUCLEOTIDE SEQUENCE [LARGE SCALE GENOMIC DNA]</scope>
    <source>
        <strain evidence="1">DSM 3132</strain>
    </source>
</reference>